<comment type="caution">
    <text evidence="1">The sequence shown here is derived from an EMBL/GenBank/DDBJ whole genome shotgun (WGS) entry which is preliminary data.</text>
</comment>
<dbReference type="Proteomes" id="UP000315423">
    <property type="component" value="Unassembled WGS sequence"/>
</dbReference>
<evidence type="ECO:0000313" key="2">
    <source>
        <dbReference type="Proteomes" id="UP000315423"/>
    </source>
</evidence>
<keyword evidence="1" id="KW-0808">Transferase</keyword>
<proteinExistence type="predicted"/>
<name>A0AC61SBW5_9EURY</name>
<dbReference type="EMBL" id="QYBA01000070">
    <property type="protein sequence ID" value="TKY92146.1"/>
    <property type="molecule type" value="Genomic_DNA"/>
</dbReference>
<gene>
    <name evidence="1" type="ORF">C5S46_02220</name>
</gene>
<reference evidence="1" key="1">
    <citation type="submission" date="2018-09" db="EMBL/GenBank/DDBJ databases">
        <title>A genomic encyclopedia of anaerobic methanotrophic archaea.</title>
        <authorList>
            <person name="Skennerton C.T."/>
            <person name="Chadwick G.L."/>
            <person name="Laso-Perez R."/>
            <person name="Leu A.O."/>
            <person name="Speth D.R."/>
            <person name="Yu H."/>
            <person name="Morgan-Lang C."/>
            <person name="Hatzenpichler R."/>
            <person name="Goudeau D."/>
            <person name="Malmstrom R."/>
            <person name="Woyke T."/>
            <person name="Hallam S."/>
            <person name="Tyson G.W."/>
            <person name="Wegener G."/>
            <person name="Boetius A."/>
            <person name="Orphan V.J."/>
        </authorList>
    </citation>
    <scope>NUCLEOTIDE SEQUENCE</scope>
    <source>
        <strain evidence="1">CONS3730D10UFb2</strain>
    </source>
</reference>
<protein>
    <submittedName>
        <fullName evidence="1">Sulfate adenylyltransferase subunit 2</fullName>
    </submittedName>
</protein>
<evidence type="ECO:0000313" key="1">
    <source>
        <dbReference type="EMBL" id="TKY92146.1"/>
    </source>
</evidence>
<sequence>MKHLDQLESQSIYIIREAYKQFKNIAILWSIGKDSTTLMWLTRKAFYGKVPFPALHIDTSYKFQEIYDFRSEWADKWDMELIIGKNGQSLNEGMGPDASDKLACCGQLKTEALKQTIDKYGFKALLLGIRRDEHGIRAKERVFSPRDKQFKWDYKDQPPELWDQFKNQQQGEQHIRVHPLLHWTEQDIWKYIQRENIPVVDLYFANNGKRYRSIGCETCCEPVDSDADTVDKIVEELMTTKISERSGRAQDKESAYVMQKLRALGYM</sequence>
<keyword evidence="1" id="KW-0548">Nucleotidyltransferase</keyword>
<organism evidence="1 2">
    <name type="scientific">Candidatus Methanomarinus sp</name>
    <dbReference type="NCBI Taxonomy" id="3386244"/>
    <lineage>
        <taxon>Archaea</taxon>
        <taxon>Methanobacteriati</taxon>
        <taxon>Methanobacteriota</taxon>
        <taxon>Stenosarchaea group</taxon>
        <taxon>Methanomicrobia</taxon>
        <taxon>Methanosarcinales</taxon>
        <taxon>ANME-2 cluster</taxon>
        <taxon>Candidatus Methanocomedenaceae</taxon>
        <taxon>Candidatus Methanomarinus</taxon>
    </lineage>
</organism>
<accession>A0AC61SBW5</accession>